<proteinExistence type="predicted"/>
<dbReference type="AlphaFoldDB" id="A0A9X8ZJD6"/>
<dbReference type="Proteomes" id="UP000309170">
    <property type="component" value="Unassembled WGS sequence"/>
</dbReference>
<gene>
    <name evidence="1" type="ORF">FC678_07785</name>
</gene>
<name>A0A9X8ZJD6_9BACI</name>
<dbReference type="EMBL" id="SZNT01000085">
    <property type="protein sequence ID" value="TKH13288.1"/>
    <property type="molecule type" value="Genomic_DNA"/>
</dbReference>
<sequence length="59" mass="6875">MKKFVTLLPNNWLAETPETFALRRLGRQSAERSGFLKKTGTIFNAVNPQYFKWFAVILQ</sequence>
<dbReference type="RefSeq" id="WP_137023426.1">
    <property type="nucleotide sequence ID" value="NZ_SZNT01000085.1"/>
</dbReference>
<evidence type="ECO:0000313" key="2">
    <source>
        <dbReference type="Proteomes" id="UP000309170"/>
    </source>
</evidence>
<accession>A0A9X8ZJD6</accession>
<reference evidence="1 2" key="1">
    <citation type="journal article" date="2019" name="Environ. Microbiol.">
        <title>An active ?-lactamase is a part of an orchestrated cell wall stress resistance network of Bacillus subtilis and related rhizosphere species.</title>
        <authorList>
            <person name="Bucher T."/>
            <person name="Keren-Paz A."/>
            <person name="Hausser J."/>
            <person name="Olender T."/>
            <person name="Cytryn E."/>
            <person name="Kolodkin-Gal I."/>
        </authorList>
    </citation>
    <scope>NUCLEOTIDE SEQUENCE [LARGE SCALE GENOMIC DNA]</scope>
    <source>
        <strain evidence="1 2">I4</strain>
    </source>
</reference>
<comment type="caution">
    <text evidence="1">The sequence shown here is derived from an EMBL/GenBank/DDBJ whole genome shotgun (WGS) entry which is preliminary data.</text>
</comment>
<evidence type="ECO:0000313" key="1">
    <source>
        <dbReference type="EMBL" id="TKH13288.1"/>
    </source>
</evidence>
<protein>
    <submittedName>
        <fullName evidence="1">Uncharacterized protein</fullName>
    </submittedName>
</protein>
<organism evidence="1 2">
    <name type="scientific">Peribacillus simplex</name>
    <dbReference type="NCBI Taxonomy" id="1478"/>
    <lineage>
        <taxon>Bacteria</taxon>
        <taxon>Bacillati</taxon>
        <taxon>Bacillota</taxon>
        <taxon>Bacilli</taxon>
        <taxon>Bacillales</taxon>
        <taxon>Bacillaceae</taxon>
        <taxon>Peribacillus</taxon>
    </lineage>
</organism>